<feature type="compositionally biased region" description="Polar residues" evidence="1">
    <location>
        <begin position="312"/>
        <end position="331"/>
    </location>
</feature>
<feature type="compositionally biased region" description="Polar residues" evidence="1">
    <location>
        <begin position="351"/>
        <end position="364"/>
    </location>
</feature>
<protein>
    <submittedName>
        <fullName evidence="2">Uncharacterized protein</fullName>
    </submittedName>
</protein>
<feature type="compositionally biased region" description="Basic and acidic residues" evidence="1">
    <location>
        <begin position="255"/>
        <end position="267"/>
    </location>
</feature>
<feature type="compositionally biased region" description="Basic and acidic residues" evidence="1">
    <location>
        <begin position="226"/>
        <end position="239"/>
    </location>
</feature>
<feature type="compositionally biased region" description="Basic and acidic residues" evidence="1">
    <location>
        <begin position="467"/>
        <end position="481"/>
    </location>
</feature>
<keyword evidence="3" id="KW-1185">Reference proteome</keyword>
<evidence type="ECO:0000313" key="2">
    <source>
        <dbReference type="EMBL" id="KAA8905748.1"/>
    </source>
</evidence>
<feature type="region of interest" description="Disordered" evidence="1">
    <location>
        <begin position="467"/>
        <end position="550"/>
    </location>
</feature>
<name>A0A5J5EVX3_9PEZI</name>
<feature type="region of interest" description="Disordered" evidence="1">
    <location>
        <begin position="1"/>
        <end position="26"/>
    </location>
</feature>
<organism evidence="2 3">
    <name type="scientific">Sphaerosporella brunnea</name>
    <dbReference type="NCBI Taxonomy" id="1250544"/>
    <lineage>
        <taxon>Eukaryota</taxon>
        <taxon>Fungi</taxon>
        <taxon>Dikarya</taxon>
        <taxon>Ascomycota</taxon>
        <taxon>Pezizomycotina</taxon>
        <taxon>Pezizomycetes</taxon>
        <taxon>Pezizales</taxon>
        <taxon>Pyronemataceae</taxon>
        <taxon>Sphaerosporella</taxon>
    </lineage>
</organism>
<proteinExistence type="predicted"/>
<accession>A0A5J5EVX3</accession>
<comment type="caution">
    <text evidence="2">The sequence shown here is derived from an EMBL/GenBank/DDBJ whole genome shotgun (WGS) entry which is preliminary data.</text>
</comment>
<gene>
    <name evidence="2" type="ORF">FN846DRAFT_733881</name>
</gene>
<sequence>MTAVSPLPAAFTPPASSHGKITSEESDWEFSVPIDGGESFQGPQSHGFRQRNYVSDQHLGASPMKSDRINGYSNSPGNGYDIRTAGQTGDDGRHYSDFLAAPRAHLLSKHDSIVSSNHDGDSVLDLYGPRMSMISSAAHDDASSHAVPGESIYVNGNGSKAPDPEASNWIHRDKLARIEGNEAADYLFDVGKSRWIHKDKLERIEIEELQRAGEGGRRSQIVSTQRVEDENSDHKEEQHQVSSPIGSDDDDDEEIRGPDFYDFRTPEEQAADNQSDSPRKSFRRNRSYSRIPVASVSPHPIPQQFIERTTPLPRTSVTPNGSDDGGATTSPLRKRSHSAASAMLLDDQENPLPSVSGSNVNSKTRGVPSPTPRSKMGSRAGSVVGKQRTPQSGHRPGTSASYSAHSGNGAPGSSKSPEGQPPWALTGYKPDPSLPPDQQIIPTHAKRMQQDQWERDGIYATVYDKDLRPLKVDNGETEKTPSNKAENAEAPVEEWPLRSSVAPEPSAQMQEPSSDGGYRTMPTVQSNLSHEAAASSPPIKQMPVADDENDKKRKFCCCIIM</sequence>
<dbReference type="AlphaFoldDB" id="A0A5J5EVX3"/>
<dbReference type="InParanoid" id="A0A5J5EVX3"/>
<evidence type="ECO:0000256" key="1">
    <source>
        <dbReference type="SAM" id="MobiDB-lite"/>
    </source>
</evidence>
<dbReference type="OrthoDB" id="418495at2759"/>
<dbReference type="Proteomes" id="UP000326924">
    <property type="component" value="Unassembled WGS sequence"/>
</dbReference>
<evidence type="ECO:0000313" key="3">
    <source>
        <dbReference type="Proteomes" id="UP000326924"/>
    </source>
</evidence>
<feature type="compositionally biased region" description="Polar residues" evidence="1">
    <location>
        <begin position="388"/>
        <end position="417"/>
    </location>
</feature>
<reference evidence="2 3" key="1">
    <citation type="submission" date="2019-09" db="EMBL/GenBank/DDBJ databases">
        <title>Draft genome of the ectomycorrhizal ascomycete Sphaerosporella brunnea.</title>
        <authorList>
            <consortium name="DOE Joint Genome Institute"/>
            <person name="Benucci G.M."/>
            <person name="Marozzi G."/>
            <person name="Antonielli L."/>
            <person name="Sanchez S."/>
            <person name="Marco P."/>
            <person name="Wang X."/>
            <person name="Falini L.B."/>
            <person name="Barry K."/>
            <person name="Haridas S."/>
            <person name="Lipzen A."/>
            <person name="Labutti K."/>
            <person name="Grigoriev I.V."/>
            <person name="Murat C."/>
            <person name="Martin F."/>
            <person name="Albertini E."/>
            <person name="Donnini D."/>
            <person name="Bonito G."/>
        </authorList>
    </citation>
    <scope>NUCLEOTIDE SEQUENCE [LARGE SCALE GENOMIC DNA]</scope>
    <source>
        <strain evidence="2 3">Sb_GMNB300</strain>
    </source>
</reference>
<feature type="region of interest" description="Disordered" evidence="1">
    <location>
        <begin position="211"/>
        <end position="454"/>
    </location>
</feature>
<dbReference type="EMBL" id="VXIS01000096">
    <property type="protein sequence ID" value="KAA8905748.1"/>
    <property type="molecule type" value="Genomic_DNA"/>
</dbReference>
<feature type="region of interest" description="Disordered" evidence="1">
    <location>
        <begin position="57"/>
        <end position="78"/>
    </location>
</feature>